<evidence type="ECO:0000256" key="11">
    <source>
        <dbReference type="SAM" id="MobiDB-lite"/>
    </source>
</evidence>
<keyword evidence="15" id="KW-1185">Reference proteome</keyword>
<dbReference type="InterPro" id="IPR001650">
    <property type="entry name" value="Helicase_C-like"/>
</dbReference>
<comment type="subcellular location">
    <subcellularLocation>
        <location evidence="1">Nucleus</location>
    </subcellularLocation>
</comment>
<dbReference type="InterPro" id="IPR049730">
    <property type="entry name" value="SNF2/RAD54-like_C"/>
</dbReference>
<feature type="compositionally biased region" description="Basic and acidic residues" evidence="11">
    <location>
        <begin position="1111"/>
        <end position="1127"/>
    </location>
</feature>
<evidence type="ECO:0000256" key="5">
    <source>
        <dbReference type="ARBA" id="ARBA00022806"/>
    </source>
</evidence>
<keyword evidence="10" id="KW-0175">Coiled coil</keyword>
<accession>A0AAD4NIY3</accession>
<keyword evidence="3" id="KW-0547">Nucleotide-binding</keyword>
<dbReference type="CDD" id="cd18003">
    <property type="entry name" value="DEXQc_SRCAP"/>
    <property type="match status" value="1"/>
</dbReference>
<dbReference type="FunFam" id="3.40.50.10810:FF:000005">
    <property type="entry name" value="Photoperiod-independent early flowering 1"/>
    <property type="match status" value="1"/>
</dbReference>
<proteinExistence type="inferred from homology"/>
<dbReference type="PANTHER" id="PTHR45685:SF1">
    <property type="entry name" value="HELICASE SRCAP"/>
    <property type="match status" value="1"/>
</dbReference>
<keyword evidence="7" id="KW-0156">Chromatin regulator</keyword>
<dbReference type="Pfam" id="PF00271">
    <property type="entry name" value="Helicase_C"/>
    <property type="match status" value="1"/>
</dbReference>
<dbReference type="InterPro" id="IPR038718">
    <property type="entry name" value="SNF2-like_sf"/>
</dbReference>
<dbReference type="Gene3D" id="1.20.120.850">
    <property type="entry name" value="SWI2/SNF2 ATPases, N-terminal domain"/>
    <property type="match status" value="1"/>
</dbReference>
<feature type="compositionally biased region" description="Polar residues" evidence="11">
    <location>
        <begin position="1137"/>
        <end position="1146"/>
    </location>
</feature>
<dbReference type="PROSITE" id="PS51194">
    <property type="entry name" value="HELICASE_CTER"/>
    <property type="match status" value="1"/>
</dbReference>
<dbReference type="GO" id="GO:0042393">
    <property type="term" value="F:histone binding"/>
    <property type="evidence" value="ECO:0007669"/>
    <property type="project" value="TreeGrafter"/>
</dbReference>
<dbReference type="SMART" id="SM00487">
    <property type="entry name" value="DEXDc"/>
    <property type="match status" value="1"/>
</dbReference>
<dbReference type="InterPro" id="IPR000330">
    <property type="entry name" value="SNF2_N"/>
</dbReference>
<dbReference type="GO" id="GO:0016887">
    <property type="term" value="F:ATP hydrolysis activity"/>
    <property type="evidence" value="ECO:0007669"/>
    <property type="project" value="TreeGrafter"/>
</dbReference>
<dbReference type="CDD" id="cd18793">
    <property type="entry name" value="SF2_C_SNF"/>
    <property type="match status" value="1"/>
</dbReference>
<dbReference type="SMART" id="SM00490">
    <property type="entry name" value="HELICc"/>
    <property type="match status" value="1"/>
</dbReference>
<dbReference type="PROSITE" id="PS51192">
    <property type="entry name" value="HELICASE_ATP_BIND_1"/>
    <property type="match status" value="1"/>
</dbReference>
<evidence type="ECO:0000313" key="14">
    <source>
        <dbReference type="EMBL" id="KAI1729287.1"/>
    </source>
</evidence>
<name>A0AAD4NIY3_9BILA</name>
<dbReference type="GO" id="GO:0004386">
    <property type="term" value="F:helicase activity"/>
    <property type="evidence" value="ECO:0007669"/>
    <property type="project" value="UniProtKB-KW"/>
</dbReference>
<keyword evidence="5 14" id="KW-0347">Helicase</keyword>
<keyword evidence="8" id="KW-0238">DNA-binding</keyword>
<gene>
    <name evidence="14" type="ORF">DdX_01519</name>
</gene>
<evidence type="ECO:0000259" key="12">
    <source>
        <dbReference type="PROSITE" id="PS51192"/>
    </source>
</evidence>
<evidence type="ECO:0000256" key="1">
    <source>
        <dbReference type="ARBA" id="ARBA00004123"/>
    </source>
</evidence>
<dbReference type="SUPFAM" id="SSF52540">
    <property type="entry name" value="P-loop containing nucleoside triphosphate hydrolases"/>
    <property type="match status" value="2"/>
</dbReference>
<comment type="caution">
    <text evidence="14">The sequence shown here is derived from an EMBL/GenBank/DDBJ whole genome shotgun (WGS) entry which is preliminary data.</text>
</comment>
<organism evidence="14 15">
    <name type="scientific">Ditylenchus destructor</name>
    <dbReference type="NCBI Taxonomy" id="166010"/>
    <lineage>
        <taxon>Eukaryota</taxon>
        <taxon>Metazoa</taxon>
        <taxon>Ecdysozoa</taxon>
        <taxon>Nematoda</taxon>
        <taxon>Chromadorea</taxon>
        <taxon>Rhabditida</taxon>
        <taxon>Tylenchina</taxon>
        <taxon>Tylenchomorpha</taxon>
        <taxon>Sphaerularioidea</taxon>
        <taxon>Anguinidae</taxon>
        <taxon>Anguininae</taxon>
        <taxon>Ditylenchus</taxon>
    </lineage>
</organism>
<dbReference type="Pfam" id="PF00176">
    <property type="entry name" value="SNF2-rel_dom"/>
    <property type="match status" value="1"/>
</dbReference>
<dbReference type="AlphaFoldDB" id="A0AAD4NIY3"/>
<sequence length="1166" mass="135308">MDEEFDSQEESRIIQRISELENAVYPCEEPSTELRPWDYVLNDICLMQEQKQKIQNRNQKLRKQLTADMKNKWRRKRDNEKKQAKQICAKTAKFVKNFWKNADKAAHLRVEDFIKSRQRKMQTKQLNSLLDKAVEISVSLQERFTNTENEVDSNGSSASRNSCEYHNNINKNFIPDEQLMSNHSDIDYGKQVNGCNDLQRQKLNNIAQNALEFQPKGYTLETAQIKTEVPFLLNGTLREYQLVGLDWLVTLYEKNLNGILADEMGLGKTIQTIALLAHLACERCVWGPHLIIVPTSVILNWEIEFKKWCPSFKILTYFGTAKERAEKRKGWSKENAFHVCITSYQLAVQDINALRKKRWQYMILDEAQYIKNFKSQRWKTLLNVRCSRRLLLTGTPLQNSLMELWSLLHFLMPSVFASHEDFKDWFSNPLTNMVEGNYEMNRAVVQRLHKVLRPFILRRLKSEVEQQLPTKHEKVIYCALAKRQRFLYNEFLSQKATVDNLRSGNMMSVLNIIMQLRKCCNHPNLFEPRPVVSPLIVQPSKTQLSQQFLLDTSPDVTPRQFNTISSVAEWKLFSDVSNPQRLLDEVMNSSPQEVLRKIKGLKYAADSCLETHPYDETHALPNGCPLSELQNVEINAVPKHRRKRFLTNGDQNFSNNVPFSRNQTKRTRACSPEKLGSIHEKRKKERLKIIQWLLQIQRSSGRPVYSLDLILNMKQQFGNTVDKSCFFSSRVGNTVFSVPNVDLYDKACGMISSRISEYTSDTIRRFILYIHKLLLSDVSLEGPMLSVYDRYQKNMYDQFAASLFNHEPLPAHKVRLGHLLQFPELRLIEYDCGKLQKLALLLVQLHENKHRCLIFTQMSRMLDILQAFLSHHNYKYFRLDGTTPIDQRQAMMERFNSDDSVFCFILSTRSGGIGVNLTGADTVIFYDSDWNPTMDAQAQDRCHRIGQTRNVTIYRLISAKTIEENILQKAKQKQRLGEMAIDEAEFTPEFFRNADNIRDLFKNEEGIADIVNPLTSVPTNAKELEMAMANAEDQQDVIAAEHARAEAQVDDIEFDENASRPPSHSSNVPDAEDPSEEYIEMMNCLKPVEQYAVRFLESSYLPEIDEEMKAEEARMQERKDAYQRKSVDITPTKHKTTLQNKGTHSKNAVEDDQNTLISQRPKRHCA</sequence>
<dbReference type="Gene3D" id="3.40.50.10810">
    <property type="entry name" value="Tandem AAA-ATPase domain"/>
    <property type="match status" value="1"/>
</dbReference>
<protein>
    <submittedName>
        <fullName evidence="14">Helicase SWR1</fullName>
    </submittedName>
</protein>
<dbReference type="Proteomes" id="UP001201812">
    <property type="component" value="Unassembled WGS sequence"/>
</dbReference>
<comment type="similarity">
    <text evidence="2">Belongs to the SNF2/RAD54 helicase family. SWR1 subfamily.</text>
</comment>
<dbReference type="InterPro" id="IPR027417">
    <property type="entry name" value="P-loop_NTPase"/>
</dbReference>
<dbReference type="GO" id="GO:0006338">
    <property type="term" value="P:chromatin remodeling"/>
    <property type="evidence" value="ECO:0007669"/>
    <property type="project" value="TreeGrafter"/>
</dbReference>
<evidence type="ECO:0000256" key="3">
    <source>
        <dbReference type="ARBA" id="ARBA00022741"/>
    </source>
</evidence>
<dbReference type="FunFam" id="3.40.50.300:FF:001674">
    <property type="entry name" value="E1A-binding protein p400 isoform X7"/>
    <property type="match status" value="1"/>
</dbReference>
<evidence type="ECO:0000256" key="6">
    <source>
        <dbReference type="ARBA" id="ARBA00022840"/>
    </source>
</evidence>
<feature type="region of interest" description="Disordered" evidence="11">
    <location>
        <begin position="1111"/>
        <end position="1166"/>
    </location>
</feature>
<reference evidence="14" key="1">
    <citation type="submission" date="2022-01" db="EMBL/GenBank/DDBJ databases">
        <title>Genome Sequence Resource for Two Populations of Ditylenchus destructor, the Migratory Endoparasitic Phytonematode.</title>
        <authorList>
            <person name="Zhang H."/>
            <person name="Lin R."/>
            <person name="Xie B."/>
        </authorList>
    </citation>
    <scope>NUCLEOTIDE SEQUENCE</scope>
    <source>
        <strain evidence="14">BazhouSP</strain>
    </source>
</reference>
<dbReference type="EMBL" id="JAKKPZ010000001">
    <property type="protein sequence ID" value="KAI1729287.1"/>
    <property type="molecule type" value="Genomic_DNA"/>
</dbReference>
<dbReference type="GO" id="GO:0000812">
    <property type="term" value="C:Swr1 complex"/>
    <property type="evidence" value="ECO:0007669"/>
    <property type="project" value="TreeGrafter"/>
</dbReference>
<evidence type="ECO:0000256" key="8">
    <source>
        <dbReference type="ARBA" id="ARBA00023125"/>
    </source>
</evidence>
<dbReference type="GO" id="GO:0003677">
    <property type="term" value="F:DNA binding"/>
    <property type="evidence" value="ECO:0007669"/>
    <property type="project" value="UniProtKB-KW"/>
</dbReference>
<evidence type="ECO:0000256" key="7">
    <source>
        <dbReference type="ARBA" id="ARBA00022853"/>
    </source>
</evidence>
<feature type="coiled-coil region" evidence="10">
    <location>
        <begin position="1021"/>
        <end position="1048"/>
    </location>
</feature>
<feature type="domain" description="Helicase ATP-binding" evidence="12">
    <location>
        <begin position="249"/>
        <end position="414"/>
    </location>
</feature>
<keyword evidence="9" id="KW-0539">Nucleus</keyword>
<dbReference type="PANTHER" id="PTHR45685">
    <property type="entry name" value="HELICASE SRCAP-RELATED"/>
    <property type="match status" value="1"/>
</dbReference>
<evidence type="ECO:0000256" key="9">
    <source>
        <dbReference type="ARBA" id="ARBA00023242"/>
    </source>
</evidence>
<evidence type="ECO:0000256" key="4">
    <source>
        <dbReference type="ARBA" id="ARBA00022801"/>
    </source>
</evidence>
<dbReference type="GO" id="GO:0005524">
    <property type="term" value="F:ATP binding"/>
    <property type="evidence" value="ECO:0007669"/>
    <property type="project" value="UniProtKB-KW"/>
</dbReference>
<evidence type="ECO:0000313" key="15">
    <source>
        <dbReference type="Proteomes" id="UP001201812"/>
    </source>
</evidence>
<keyword evidence="6" id="KW-0067">ATP-binding</keyword>
<dbReference type="InterPro" id="IPR050520">
    <property type="entry name" value="INO80/SWR1_helicase"/>
</dbReference>
<evidence type="ECO:0000256" key="10">
    <source>
        <dbReference type="SAM" id="Coils"/>
    </source>
</evidence>
<feature type="domain" description="Helicase C-terminal" evidence="13">
    <location>
        <begin position="837"/>
        <end position="992"/>
    </location>
</feature>
<evidence type="ECO:0000256" key="2">
    <source>
        <dbReference type="ARBA" id="ARBA00009220"/>
    </source>
</evidence>
<evidence type="ECO:0000259" key="13">
    <source>
        <dbReference type="PROSITE" id="PS51194"/>
    </source>
</evidence>
<dbReference type="Gene3D" id="3.40.50.300">
    <property type="entry name" value="P-loop containing nucleotide triphosphate hydrolases"/>
    <property type="match status" value="1"/>
</dbReference>
<keyword evidence="4" id="KW-0378">Hydrolase</keyword>
<dbReference type="InterPro" id="IPR014001">
    <property type="entry name" value="Helicase_ATP-bd"/>
</dbReference>